<evidence type="ECO:0000256" key="2">
    <source>
        <dbReference type="ARBA" id="ARBA00022723"/>
    </source>
</evidence>
<feature type="transmembrane region" description="Helical" evidence="7">
    <location>
        <begin position="123"/>
        <end position="150"/>
    </location>
</feature>
<sequence length="399" mass="47117">MFLKIISGLFVHYLIPSIIVLYIIAIIKTSIEKKRIGKPTKSKTYDIFTQKSSSHLEIEIKAYNAIISYLAIPIFFYSLIFGFVLVSFYDFDTSQPFSFSYFFDITKKKCDQMLLPGYKQNRFLIQIIIYIITNSLIPFQTISYLIFTLMIRSDSFLDYWGKKLDSYDINIVHILLFFTLTVFLSLLVSYFYLFFLSMKKLKTVPEKCIELASKHFDYVGYIESDNQFNVMNGPIFHKQALLFLGDSHFLEEDELYAIILHEIGHGGNSRIHLTFLTNLIIKLIFITMSYYLSMLYTKEFFNYNHSLCLVFFSWTVPAVYFYDNILNNYLNYKEEFLSDYYAIKNGYGKQLISALIKLSYKNKMYNKLNYFTNLIISTHPCNYSRALFYDKIENQPENV</sequence>
<comment type="similarity">
    <text evidence="6">Belongs to the peptidase M48 family.</text>
</comment>
<dbReference type="GO" id="GO:0046872">
    <property type="term" value="F:metal ion binding"/>
    <property type="evidence" value="ECO:0007669"/>
    <property type="project" value="UniProtKB-KW"/>
</dbReference>
<dbReference type="Pfam" id="PF01435">
    <property type="entry name" value="Peptidase_M48"/>
    <property type="match status" value="1"/>
</dbReference>
<name>A0A437AK36_9MICR</name>
<evidence type="ECO:0000313" key="9">
    <source>
        <dbReference type="EMBL" id="RVD91553.1"/>
    </source>
</evidence>
<evidence type="ECO:0000256" key="6">
    <source>
        <dbReference type="RuleBase" id="RU003983"/>
    </source>
</evidence>
<keyword evidence="4 6" id="KW-0862">Zinc</keyword>
<keyword evidence="3 6" id="KW-0378">Hydrolase</keyword>
<keyword evidence="5 6" id="KW-0482">Metalloprotease</keyword>
<evidence type="ECO:0000256" key="3">
    <source>
        <dbReference type="ARBA" id="ARBA00022801"/>
    </source>
</evidence>
<accession>A0A437AK36</accession>
<gene>
    <name evidence="9" type="ORF">TUBRATIS_19970</name>
</gene>
<dbReference type="GO" id="GO:0006508">
    <property type="term" value="P:proteolysis"/>
    <property type="evidence" value="ECO:0007669"/>
    <property type="project" value="UniProtKB-KW"/>
</dbReference>
<evidence type="ECO:0000256" key="7">
    <source>
        <dbReference type="SAM" id="Phobius"/>
    </source>
</evidence>
<proteinExistence type="inferred from homology"/>
<dbReference type="InterPro" id="IPR001915">
    <property type="entry name" value="Peptidase_M48"/>
</dbReference>
<comment type="cofactor">
    <cofactor evidence="6">
        <name>Zn(2+)</name>
        <dbReference type="ChEBI" id="CHEBI:29105"/>
    </cofactor>
    <text evidence="6">Binds 1 zinc ion per subunit.</text>
</comment>
<feature type="transmembrane region" description="Helical" evidence="7">
    <location>
        <begin position="66"/>
        <end position="89"/>
    </location>
</feature>
<dbReference type="GO" id="GO:0004222">
    <property type="term" value="F:metalloendopeptidase activity"/>
    <property type="evidence" value="ECO:0007669"/>
    <property type="project" value="InterPro"/>
</dbReference>
<dbReference type="VEuPathDB" id="MicrosporidiaDB:TUBRATIS_19970"/>
<dbReference type="AlphaFoldDB" id="A0A437AK36"/>
<keyword evidence="7" id="KW-1133">Transmembrane helix</keyword>
<keyword evidence="7" id="KW-0812">Transmembrane</keyword>
<feature type="transmembrane region" description="Helical" evidence="7">
    <location>
        <begin position="303"/>
        <end position="322"/>
    </location>
</feature>
<evidence type="ECO:0000256" key="4">
    <source>
        <dbReference type="ARBA" id="ARBA00022833"/>
    </source>
</evidence>
<dbReference type="EMBL" id="RCSS01000485">
    <property type="protein sequence ID" value="RVD91553.1"/>
    <property type="molecule type" value="Genomic_DNA"/>
</dbReference>
<keyword evidence="1 6" id="KW-0645">Protease</keyword>
<evidence type="ECO:0000256" key="5">
    <source>
        <dbReference type="ARBA" id="ARBA00023049"/>
    </source>
</evidence>
<keyword evidence="10" id="KW-1185">Reference proteome</keyword>
<evidence type="ECO:0000259" key="8">
    <source>
        <dbReference type="Pfam" id="PF01435"/>
    </source>
</evidence>
<keyword evidence="7" id="KW-0472">Membrane</keyword>
<evidence type="ECO:0000313" key="10">
    <source>
        <dbReference type="Proteomes" id="UP000282876"/>
    </source>
</evidence>
<reference evidence="9 10" key="1">
    <citation type="submission" date="2018-10" db="EMBL/GenBank/DDBJ databases">
        <title>Draft genome sequence of the microsporidian Tubulinosema ratisbonensis.</title>
        <authorList>
            <person name="Polonais V."/>
            <person name="Peyretaillade E."/>
            <person name="Niehus S."/>
            <person name="Wawrzyniak I."/>
            <person name="Franchet A."/>
            <person name="Gaspin C."/>
            <person name="Reichstadt M."/>
            <person name="Belser C."/>
            <person name="Labadie K."/>
            <person name="Delbac F."/>
            <person name="Ferrandon D."/>
        </authorList>
    </citation>
    <scope>NUCLEOTIDE SEQUENCE [LARGE SCALE GENOMIC DNA]</scope>
    <source>
        <strain evidence="9 10">Franzen</strain>
    </source>
</reference>
<feature type="transmembrane region" description="Helical" evidence="7">
    <location>
        <begin position="6"/>
        <end position="27"/>
    </location>
</feature>
<evidence type="ECO:0000256" key="1">
    <source>
        <dbReference type="ARBA" id="ARBA00022670"/>
    </source>
</evidence>
<feature type="domain" description="Peptidase M48" evidence="8">
    <location>
        <begin position="232"/>
        <end position="385"/>
    </location>
</feature>
<organism evidence="9 10">
    <name type="scientific">Tubulinosema ratisbonensis</name>
    <dbReference type="NCBI Taxonomy" id="291195"/>
    <lineage>
        <taxon>Eukaryota</taxon>
        <taxon>Fungi</taxon>
        <taxon>Fungi incertae sedis</taxon>
        <taxon>Microsporidia</taxon>
        <taxon>Tubulinosematoidea</taxon>
        <taxon>Tubulinosematidae</taxon>
        <taxon>Tubulinosema</taxon>
    </lineage>
</organism>
<dbReference type="Proteomes" id="UP000282876">
    <property type="component" value="Unassembled WGS sequence"/>
</dbReference>
<comment type="caution">
    <text evidence="9">The sequence shown here is derived from an EMBL/GenBank/DDBJ whole genome shotgun (WGS) entry which is preliminary data.</text>
</comment>
<keyword evidence="2" id="KW-0479">Metal-binding</keyword>
<dbReference type="OrthoDB" id="360839at2759"/>
<feature type="transmembrane region" description="Helical" evidence="7">
    <location>
        <begin position="271"/>
        <end position="291"/>
    </location>
</feature>
<protein>
    <recommendedName>
        <fullName evidence="8">Peptidase M48 domain-containing protein</fullName>
    </recommendedName>
</protein>
<feature type="transmembrane region" description="Helical" evidence="7">
    <location>
        <begin position="171"/>
        <end position="195"/>
    </location>
</feature>